<reference evidence="1" key="1">
    <citation type="submission" date="2014-09" db="EMBL/GenBank/DDBJ databases">
        <authorList>
            <person name="Magalhaes I.L.F."/>
            <person name="Oliveira U."/>
            <person name="Santos F.R."/>
            <person name="Vidigal T.H.D.A."/>
            <person name="Brescovit A.D."/>
            <person name="Santos A.J."/>
        </authorList>
    </citation>
    <scope>NUCLEOTIDE SEQUENCE</scope>
    <source>
        <tissue evidence="1">Shoot tissue taken approximately 20 cm above the soil surface</tissue>
    </source>
</reference>
<protein>
    <submittedName>
        <fullName evidence="1">Uncharacterized protein</fullName>
    </submittedName>
</protein>
<proteinExistence type="predicted"/>
<sequence length="87" mass="9431">MQWTFIHSFGKNMFEAARQLACFFPYGDGILTSPTGGNGILTSPILLVQSTRLSSLAFCYSLVHDEIKSGLSMVLGFIPLGSDRSPS</sequence>
<organism evidence="1">
    <name type="scientific">Arundo donax</name>
    <name type="common">Giant reed</name>
    <name type="synonym">Donax arundinaceus</name>
    <dbReference type="NCBI Taxonomy" id="35708"/>
    <lineage>
        <taxon>Eukaryota</taxon>
        <taxon>Viridiplantae</taxon>
        <taxon>Streptophyta</taxon>
        <taxon>Embryophyta</taxon>
        <taxon>Tracheophyta</taxon>
        <taxon>Spermatophyta</taxon>
        <taxon>Magnoliopsida</taxon>
        <taxon>Liliopsida</taxon>
        <taxon>Poales</taxon>
        <taxon>Poaceae</taxon>
        <taxon>PACMAD clade</taxon>
        <taxon>Arundinoideae</taxon>
        <taxon>Arundineae</taxon>
        <taxon>Arundo</taxon>
    </lineage>
</organism>
<dbReference type="EMBL" id="GBRH01181689">
    <property type="protein sequence ID" value="JAE16207.1"/>
    <property type="molecule type" value="Transcribed_RNA"/>
</dbReference>
<dbReference type="AlphaFoldDB" id="A0A0A9FVC2"/>
<reference evidence="1" key="2">
    <citation type="journal article" date="2015" name="Data Brief">
        <title>Shoot transcriptome of the giant reed, Arundo donax.</title>
        <authorList>
            <person name="Barrero R.A."/>
            <person name="Guerrero F.D."/>
            <person name="Moolhuijzen P."/>
            <person name="Goolsby J.A."/>
            <person name="Tidwell J."/>
            <person name="Bellgard S.E."/>
            <person name="Bellgard M.I."/>
        </authorList>
    </citation>
    <scope>NUCLEOTIDE SEQUENCE</scope>
    <source>
        <tissue evidence="1">Shoot tissue taken approximately 20 cm above the soil surface</tissue>
    </source>
</reference>
<accession>A0A0A9FVC2</accession>
<evidence type="ECO:0000313" key="1">
    <source>
        <dbReference type="EMBL" id="JAE16207.1"/>
    </source>
</evidence>
<name>A0A0A9FVC2_ARUDO</name>